<dbReference type="KEGG" id="dfa:DFA_03879"/>
<dbReference type="GO" id="GO:0005634">
    <property type="term" value="C:nucleus"/>
    <property type="evidence" value="ECO:0007669"/>
    <property type="project" value="TreeGrafter"/>
</dbReference>
<proteinExistence type="inferred from homology"/>
<dbReference type="InterPro" id="IPR051164">
    <property type="entry name" value="NmrA-like_oxidored"/>
</dbReference>
<feature type="domain" description="NmrA-like" evidence="3">
    <location>
        <begin position="3"/>
        <end position="301"/>
    </location>
</feature>
<gene>
    <name evidence="4" type="ORF">DFA_03879</name>
</gene>
<keyword evidence="2" id="KW-0521">NADP</keyword>
<dbReference type="PANTHER" id="PTHR42748">
    <property type="entry name" value="NITROGEN METABOLITE REPRESSION PROTEIN NMRA FAMILY MEMBER"/>
    <property type="match status" value="1"/>
</dbReference>
<dbReference type="AlphaFoldDB" id="F4Q0N4"/>
<dbReference type="Gene3D" id="3.40.50.720">
    <property type="entry name" value="NAD(P)-binding Rossmann-like Domain"/>
    <property type="match status" value="1"/>
</dbReference>
<evidence type="ECO:0000256" key="1">
    <source>
        <dbReference type="ARBA" id="ARBA00006328"/>
    </source>
</evidence>
<evidence type="ECO:0000256" key="2">
    <source>
        <dbReference type="ARBA" id="ARBA00022857"/>
    </source>
</evidence>
<organism evidence="4 5">
    <name type="scientific">Cavenderia fasciculata</name>
    <name type="common">Slime mold</name>
    <name type="synonym">Dictyostelium fasciculatum</name>
    <dbReference type="NCBI Taxonomy" id="261658"/>
    <lineage>
        <taxon>Eukaryota</taxon>
        <taxon>Amoebozoa</taxon>
        <taxon>Evosea</taxon>
        <taxon>Eumycetozoa</taxon>
        <taxon>Dictyostelia</taxon>
        <taxon>Acytosteliales</taxon>
        <taxon>Cavenderiaceae</taxon>
        <taxon>Cavenderia</taxon>
    </lineage>
</organism>
<name>F4Q0N4_CACFS</name>
<dbReference type="GeneID" id="14870315"/>
<dbReference type="PANTHER" id="PTHR42748:SF7">
    <property type="entry name" value="NMRA LIKE REDOX SENSOR 1-RELATED"/>
    <property type="match status" value="1"/>
</dbReference>
<dbReference type="SUPFAM" id="SSF51735">
    <property type="entry name" value="NAD(P)-binding Rossmann-fold domains"/>
    <property type="match status" value="1"/>
</dbReference>
<dbReference type="InterPro" id="IPR036291">
    <property type="entry name" value="NAD(P)-bd_dom_sf"/>
</dbReference>
<evidence type="ECO:0000313" key="4">
    <source>
        <dbReference type="EMBL" id="EGG18385.1"/>
    </source>
</evidence>
<dbReference type="RefSeq" id="XP_004366289.1">
    <property type="nucleotide sequence ID" value="XM_004366232.1"/>
</dbReference>
<dbReference type="Pfam" id="PF05368">
    <property type="entry name" value="NmrA"/>
    <property type="match status" value="1"/>
</dbReference>
<accession>F4Q0N4</accession>
<evidence type="ECO:0000313" key="5">
    <source>
        <dbReference type="Proteomes" id="UP000007797"/>
    </source>
</evidence>
<dbReference type="InterPro" id="IPR008030">
    <property type="entry name" value="NmrA-like"/>
</dbReference>
<sequence length="336" mass="38276">MTKQIITVTQAFSKQGLGVVYALLDSGKFKVRTTTSRKDTEEGEALKKKYGDNVEVLVIQNTKQDYLNAFNGAHGVFLISPTISYEDPDFLLKEINGVKEIVDIAVESKVKHLIFSSLDRPPKEAQEEFKDVLIWTPRSELEDYIKTLPIHSSFVSIGYFYSNFLEYYAPTFEEDGALVFSLPGTPGDQLLPYADALVTPGLAARDLFIEFLESPKTSDNGQHLQIVSEYLSGNQMAEIFQRVTGKKAIYRQQNKEDYLAFLSSIGLNQTGKVLLSIFEYPIKYGYFHQTDDTKTKIYKPTTPTIETYEQFLQHSNWKGESIKDFKSTFLKSYKYL</sequence>
<dbReference type="EMBL" id="GL883018">
    <property type="protein sequence ID" value="EGG18385.1"/>
    <property type="molecule type" value="Genomic_DNA"/>
</dbReference>
<keyword evidence="5" id="KW-1185">Reference proteome</keyword>
<dbReference type="OrthoDB" id="17353at2759"/>
<protein>
    <recommendedName>
        <fullName evidence="3">NmrA-like domain-containing protein</fullName>
    </recommendedName>
</protein>
<comment type="similarity">
    <text evidence="1">Belongs to the NmrA-type oxidoreductase family.</text>
</comment>
<reference evidence="5" key="1">
    <citation type="journal article" date="2011" name="Genome Res.">
        <title>Phylogeny-wide analysis of social amoeba genomes highlights ancient origins for complex intercellular communication.</title>
        <authorList>
            <person name="Heidel A.J."/>
            <person name="Lawal H.M."/>
            <person name="Felder M."/>
            <person name="Schilde C."/>
            <person name="Helps N.R."/>
            <person name="Tunggal B."/>
            <person name="Rivero F."/>
            <person name="John U."/>
            <person name="Schleicher M."/>
            <person name="Eichinger L."/>
            <person name="Platzer M."/>
            <person name="Noegel A.A."/>
            <person name="Schaap P."/>
            <person name="Gloeckner G."/>
        </authorList>
    </citation>
    <scope>NUCLEOTIDE SEQUENCE [LARGE SCALE GENOMIC DNA]</scope>
    <source>
        <strain evidence="5">SH3</strain>
    </source>
</reference>
<dbReference type="Proteomes" id="UP000007797">
    <property type="component" value="Unassembled WGS sequence"/>
</dbReference>
<dbReference type="Gene3D" id="3.90.25.10">
    <property type="entry name" value="UDP-galactose 4-epimerase, domain 1"/>
    <property type="match status" value="1"/>
</dbReference>
<evidence type="ECO:0000259" key="3">
    <source>
        <dbReference type="Pfam" id="PF05368"/>
    </source>
</evidence>